<organism evidence="1 2">
    <name type="scientific">Eiseniibacteriota bacterium</name>
    <dbReference type="NCBI Taxonomy" id="2212470"/>
    <lineage>
        <taxon>Bacteria</taxon>
        <taxon>Candidatus Eiseniibacteriota</taxon>
    </lineage>
</organism>
<evidence type="ECO:0000313" key="1">
    <source>
        <dbReference type="EMBL" id="MBM3318726.1"/>
    </source>
</evidence>
<sequence>MLALENAGLRQQLIEFIRRISGDHPERGEDRIVDELAAKFGVDHAASTIRRSAGAL</sequence>
<reference evidence="1" key="1">
    <citation type="submission" date="2019-03" db="EMBL/GenBank/DDBJ databases">
        <title>Lake Tanganyika Metagenome-Assembled Genomes (MAGs).</title>
        <authorList>
            <person name="Tran P."/>
        </authorList>
    </citation>
    <scope>NUCLEOTIDE SEQUENCE</scope>
    <source>
        <strain evidence="1">M_DeepCast_400m_m2_100</strain>
    </source>
</reference>
<name>A0A937XAN3_UNCEI</name>
<protein>
    <submittedName>
        <fullName evidence="1">Uncharacterized protein</fullName>
    </submittedName>
</protein>
<dbReference type="Proteomes" id="UP000748308">
    <property type="component" value="Unassembled WGS sequence"/>
</dbReference>
<evidence type="ECO:0000313" key="2">
    <source>
        <dbReference type="Proteomes" id="UP000748308"/>
    </source>
</evidence>
<comment type="caution">
    <text evidence="1">The sequence shown here is derived from an EMBL/GenBank/DDBJ whole genome shotgun (WGS) entry which is preliminary data.</text>
</comment>
<proteinExistence type="predicted"/>
<accession>A0A937XAN3</accession>
<gene>
    <name evidence="1" type="ORF">FJY75_12820</name>
</gene>
<dbReference type="EMBL" id="VGIY01000460">
    <property type="protein sequence ID" value="MBM3318726.1"/>
    <property type="molecule type" value="Genomic_DNA"/>
</dbReference>
<dbReference type="AlphaFoldDB" id="A0A937XAN3"/>